<accession>A0AAV5UUR6</accession>
<proteinExistence type="predicted"/>
<feature type="non-terminal residue" evidence="2">
    <location>
        <position position="99"/>
    </location>
</feature>
<keyword evidence="1" id="KW-1133">Transmembrane helix</keyword>
<evidence type="ECO:0000256" key="1">
    <source>
        <dbReference type="SAM" id="Phobius"/>
    </source>
</evidence>
<name>A0AAV5UUR6_9BILA</name>
<evidence type="ECO:0000313" key="3">
    <source>
        <dbReference type="Proteomes" id="UP001432322"/>
    </source>
</evidence>
<protein>
    <submittedName>
        <fullName evidence="2">Uncharacterized protein</fullName>
    </submittedName>
</protein>
<dbReference type="EMBL" id="BTSY01000001">
    <property type="protein sequence ID" value="GMT10064.1"/>
    <property type="molecule type" value="Genomic_DNA"/>
</dbReference>
<dbReference type="AlphaFoldDB" id="A0AAV5UUR6"/>
<organism evidence="2 3">
    <name type="scientific">Pristionchus fissidentatus</name>
    <dbReference type="NCBI Taxonomy" id="1538716"/>
    <lineage>
        <taxon>Eukaryota</taxon>
        <taxon>Metazoa</taxon>
        <taxon>Ecdysozoa</taxon>
        <taxon>Nematoda</taxon>
        <taxon>Chromadorea</taxon>
        <taxon>Rhabditida</taxon>
        <taxon>Rhabditina</taxon>
        <taxon>Diplogasteromorpha</taxon>
        <taxon>Diplogasteroidea</taxon>
        <taxon>Neodiplogasteridae</taxon>
        <taxon>Pristionchus</taxon>
    </lineage>
</organism>
<keyword evidence="3" id="KW-1185">Reference proteome</keyword>
<sequence length="99" mass="10871">SQCLIQADKEALRTEFIVVGSILTVVFMLLLLGVAAFTIYIPPSSPIPPSPPESLRVTKLPHFTTLDEEDSIYEPIGHFSPARMSESSAYTNTSESMEI</sequence>
<comment type="caution">
    <text evidence="2">The sequence shown here is derived from an EMBL/GenBank/DDBJ whole genome shotgun (WGS) entry which is preliminary data.</text>
</comment>
<gene>
    <name evidence="2" type="ORF">PFISCL1PPCAC_1361</name>
</gene>
<keyword evidence="1" id="KW-0472">Membrane</keyword>
<keyword evidence="1" id="KW-0812">Transmembrane</keyword>
<feature type="non-terminal residue" evidence="2">
    <location>
        <position position="1"/>
    </location>
</feature>
<evidence type="ECO:0000313" key="2">
    <source>
        <dbReference type="EMBL" id="GMT10064.1"/>
    </source>
</evidence>
<dbReference type="Proteomes" id="UP001432322">
    <property type="component" value="Unassembled WGS sequence"/>
</dbReference>
<reference evidence="2" key="1">
    <citation type="submission" date="2023-10" db="EMBL/GenBank/DDBJ databases">
        <title>Genome assembly of Pristionchus species.</title>
        <authorList>
            <person name="Yoshida K."/>
            <person name="Sommer R.J."/>
        </authorList>
    </citation>
    <scope>NUCLEOTIDE SEQUENCE</scope>
    <source>
        <strain evidence="2">RS5133</strain>
    </source>
</reference>
<feature type="transmembrane region" description="Helical" evidence="1">
    <location>
        <begin position="16"/>
        <end position="41"/>
    </location>
</feature>